<protein>
    <recommendedName>
        <fullName evidence="2">HTH cro/C1-type domain-containing protein</fullName>
    </recommendedName>
</protein>
<dbReference type="SUPFAM" id="SSF47413">
    <property type="entry name" value="lambda repressor-like DNA-binding domains"/>
    <property type="match status" value="1"/>
</dbReference>
<evidence type="ECO:0000256" key="1">
    <source>
        <dbReference type="ARBA" id="ARBA00023125"/>
    </source>
</evidence>
<dbReference type="CDD" id="cd00093">
    <property type="entry name" value="HTH_XRE"/>
    <property type="match status" value="1"/>
</dbReference>
<dbReference type="Gene3D" id="1.10.260.40">
    <property type="entry name" value="lambda repressor-like DNA-binding domains"/>
    <property type="match status" value="1"/>
</dbReference>
<dbReference type="EMBL" id="BMHE01000027">
    <property type="protein sequence ID" value="GFZ93819.1"/>
    <property type="molecule type" value="Genomic_DNA"/>
</dbReference>
<dbReference type="Proteomes" id="UP000615455">
    <property type="component" value="Unassembled WGS sequence"/>
</dbReference>
<evidence type="ECO:0000313" key="4">
    <source>
        <dbReference type="Proteomes" id="UP000615455"/>
    </source>
</evidence>
<accession>A0ABQ1EYW9</accession>
<dbReference type="InterPro" id="IPR010982">
    <property type="entry name" value="Lambda_DNA-bd_dom_sf"/>
</dbReference>
<feature type="domain" description="HTH cro/C1-type" evidence="2">
    <location>
        <begin position="8"/>
        <end position="62"/>
    </location>
</feature>
<evidence type="ECO:0000259" key="2">
    <source>
        <dbReference type="PROSITE" id="PS50943"/>
    </source>
</evidence>
<sequence>MSTLGERIKQLRVQFAWTQEELALKIDARKQVISNWERNVAKPELKHLIKLADVFRVSTDYLLGVEGNLPSTHPQDGIEDIYDKQENWKFQESFDLIEAINSGYQFKMYNEILTSDEKEIISKSIAHLMRNVIWPLKEKNINNIGTKGSM</sequence>
<evidence type="ECO:0000313" key="3">
    <source>
        <dbReference type="EMBL" id="GFZ93819.1"/>
    </source>
</evidence>
<name>A0ABQ1EYW9_9BACL</name>
<dbReference type="Pfam" id="PF01381">
    <property type="entry name" value="HTH_3"/>
    <property type="match status" value="1"/>
</dbReference>
<comment type="caution">
    <text evidence="3">The sequence shown here is derived from an EMBL/GenBank/DDBJ whole genome shotgun (WGS) entry which is preliminary data.</text>
</comment>
<dbReference type="PROSITE" id="PS50943">
    <property type="entry name" value="HTH_CROC1"/>
    <property type="match status" value="1"/>
</dbReference>
<organism evidence="3 4">
    <name type="scientific">Paenibacillus marchantiophytorum</name>
    <dbReference type="NCBI Taxonomy" id="1619310"/>
    <lineage>
        <taxon>Bacteria</taxon>
        <taxon>Bacillati</taxon>
        <taxon>Bacillota</taxon>
        <taxon>Bacilli</taxon>
        <taxon>Bacillales</taxon>
        <taxon>Paenibacillaceae</taxon>
        <taxon>Paenibacillus</taxon>
    </lineage>
</organism>
<keyword evidence="4" id="KW-1185">Reference proteome</keyword>
<dbReference type="PANTHER" id="PTHR46558">
    <property type="entry name" value="TRACRIPTIONAL REGULATORY PROTEIN-RELATED-RELATED"/>
    <property type="match status" value="1"/>
</dbReference>
<reference evidence="4" key="1">
    <citation type="journal article" date="2019" name="Int. J. Syst. Evol. Microbiol.">
        <title>The Global Catalogue of Microorganisms (GCM) 10K type strain sequencing project: providing services to taxonomists for standard genome sequencing and annotation.</title>
        <authorList>
            <consortium name="The Broad Institute Genomics Platform"/>
            <consortium name="The Broad Institute Genome Sequencing Center for Infectious Disease"/>
            <person name="Wu L."/>
            <person name="Ma J."/>
        </authorList>
    </citation>
    <scope>NUCLEOTIDE SEQUENCE [LARGE SCALE GENOMIC DNA]</scope>
    <source>
        <strain evidence="4">CGMCC 1.15043</strain>
    </source>
</reference>
<gene>
    <name evidence="3" type="ORF">GCM10008018_45320</name>
</gene>
<dbReference type="PANTHER" id="PTHR46558:SF11">
    <property type="entry name" value="HTH-TYPE TRANSCRIPTIONAL REGULATOR XRE"/>
    <property type="match status" value="1"/>
</dbReference>
<dbReference type="RefSeq" id="WP_189015268.1">
    <property type="nucleotide sequence ID" value="NZ_BMHE01000027.1"/>
</dbReference>
<dbReference type="InterPro" id="IPR001387">
    <property type="entry name" value="Cro/C1-type_HTH"/>
</dbReference>
<dbReference type="SMART" id="SM00530">
    <property type="entry name" value="HTH_XRE"/>
    <property type="match status" value="1"/>
</dbReference>
<proteinExistence type="predicted"/>
<keyword evidence="1" id="KW-0238">DNA-binding</keyword>